<reference evidence="3" key="1">
    <citation type="submission" date="2020-06" db="EMBL/GenBank/DDBJ databases">
        <authorList>
            <person name="Li T."/>
            <person name="Hu X."/>
            <person name="Zhang T."/>
            <person name="Song X."/>
            <person name="Zhang H."/>
            <person name="Dai N."/>
            <person name="Sheng W."/>
            <person name="Hou X."/>
            <person name="Wei L."/>
        </authorList>
    </citation>
    <scope>NUCLEOTIDE SEQUENCE</scope>
    <source>
        <strain evidence="3">G02</strain>
        <tissue evidence="3">Leaf</tissue>
    </source>
</reference>
<dbReference type="GO" id="GO:0004523">
    <property type="term" value="F:RNA-DNA hybrid ribonuclease activity"/>
    <property type="evidence" value="ECO:0007669"/>
    <property type="project" value="InterPro"/>
</dbReference>
<dbReference type="GO" id="GO:0003676">
    <property type="term" value="F:nucleic acid binding"/>
    <property type="evidence" value="ECO:0007669"/>
    <property type="project" value="InterPro"/>
</dbReference>
<gene>
    <name evidence="3" type="ORF">Sradi_5116100</name>
</gene>
<dbReference type="InterPro" id="IPR052929">
    <property type="entry name" value="RNase_H-like_EbsB-rel"/>
</dbReference>
<dbReference type="InterPro" id="IPR036397">
    <property type="entry name" value="RNaseH_sf"/>
</dbReference>
<dbReference type="Pfam" id="PF13966">
    <property type="entry name" value="zf-RVT"/>
    <property type="match status" value="1"/>
</dbReference>
<organism evidence="3">
    <name type="scientific">Sesamum radiatum</name>
    <name type="common">Black benniseed</name>
    <dbReference type="NCBI Taxonomy" id="300843"/>
    <lineage>
        <taxon>Eukaryota</taxon>
        <taxon>Viridiplantae</taxon>
        <taxon>Streptophyta</taxon>
        <taxon>Embryophyta</taxon>
        <taxon>Tracheophyta</taxon>
        <taxon>Spermatophyta</taxon>
        <taxon>Magnoliopsida</taxon>
        <taxon>eudicotyledons</taxon>
        <taxon>Gunneridae</taxon>
        <taxon>Pentapetalae</taxon>
        <taxon>asterids</taxon>
        <taxon>lamiids</taxon>
        <taxon>Lamiales</taxon>
        <taxon>Pedaliaceae</taxon>
        <taxon>Sesamum</taxon>
    </lineage>
</organism>
<protein>
    <submittedName>
        <fullName evidence="3">Uncharacterized protein</fullName>
    </submittedName>
</protein>
<dbReference type="EMBL" id="JACGWJ010000023">
    <property type="protein sequence ID" value="KAL0325468.1"/>
    <property type="molecule type" value="Genomic_DNA"/>
</dbReference>
<evidence type="ECO:0000259" key="2">
    <source>
        <dbReference type="Pfam" id="PF13966"/>
    </source>
</evidence>
<comment type="caution">
    <text evidence="3">The sequence shown here is derived from an EMBL/GenBank/DDBJ whole genome shotgun (WGS) entry which is preliminary data.</text>
</comment>
<dbReference type="AlphaFoldDB" id="A0AAW2M2W6"/>
<dbReference type="InterPro" id="IPR026960">
    <property type="entry name" value="RVT-Znf"/>
</dbReference>
<reference evidence="3" key="2">
    <citation type="journal article" date="2024" name="Plant">
        <title>Genomic evolution and insights into agronomic trait innovations of Sesamum species.</title>
        <authorList>
            <person name="Miao H."/>
            <person name="Wang L."/>
            <person name="Qu L."/>
            <person name="Liu H."/>
            <person name="Sun Y."/>
            <person name="Le M."/>
            <person name="Wang Q."/>
            <person name="Wei S."/>
            <person name="Zheng Y."/>
            <person name="Lin W."/>
            <person name="Duan Y."/>
            <person name="Cao H."/>
            <person name="Xiong S."/>
            <person name="Wang X."/>
            <person name="Wei L."/>
            <person name="Li C."/>
            <person name="Ma Q."/>
            <person name="Ju M."/>
            <person name="Zhao R."/>
            <person name="Li G."/>
            <person name="Mu C."/>
            <person name="Tian Q."/>
            <person name="Mei H."/>
            <person name="Zhang T."/>
            <person name="Gao T."/>
            <person name="Zhang H."/>
        </authorList>
    </citation>
    <scope>NUCLEOTIDE SEQUENCE</scope>
    <source>
        <strain evidence="3">G02</strain>
    </source>
</reference>
<dbReference type="SUPFAM" id="SSF53098">
    <property type="entry name" value="Ribonuclease H-like"/>
    <property type="match status" value="1"/>
</dbReference>
<dbReference type="PANTHER" id="PTHR47074">
    <property type="entry name" value="BNAC02G40300D PROTEIN"/>
    <property type="match status" value="1"/>
</dbReference>
<evidence type="ECO:0000259" key="1">
    <source>
        <dbReference type="Pfam" id="PF13456"/>
    </source>
</evidence>
<evidence type="ECO:0000313" key="3">
    <source>
        <dbReference type="EMBL" id="KAL0325468.1"/>
    </source>
</evidence>
<dbReference type="InterPro" id="IPR002156">
    <property type="entry name" value="RNaseH_domain"/>
</dbReference>
<dbReference type="CDD" id="cd06222">
    <property type="entry name" value="RNase_H_like"/>
    <property type="match status" value="1"/>
</dbReference>
<feature type="domain" description="RNase H type-1" evidence="1">
    <location>
        <begin position="170"/>
        <end position="292"/>
    </location>
</feature>
<dbReference type="InterPro" id="IPR012337">
    <property type="entry name" value="RNaseH-like_sf"/>
</dbReference>
<dbReference type="PANTHER" id="PTHR47074:SF48">
    <property type="entry name" value="POLYNUCLEOTIDYL TRANSFERASE, RIBONUCLEASE H-LIKE SUPERFAMILY PROTEIN"/>
    <property type="match status" value="1"/>
</dbReference>
<accession>A0AAW2M2W6</accession>
<sequence>MIRNAIWKARVPNKINVFLWRVCKEAIPTTSHLIRRTCDIKPACTMCGAPYEDSKHALLKCSFARQAWALADLPWAIISQWRDGMDDWIDHVRKVLERDEFNFFAVLCWMLWQNRNKRVMENKHSSPIEVVASAKSFLQDFQNCIVRTNPPGRFSAPTWSPPKSGTIKINFDASVVKELGGAGLGIIARDHKGNCVACRTKTLLGATDPEHCEALAVRLAVDLGIEQDWRNCLIEGDCILVIQKLLVAKEDASAIGLIISDILHLSPFFDSLSYAHVKRTANSAAHYLVKAAFTIQAGGNPPASLSETLVVEFHLY</sequence>
<dbReference type="Pfam" id="PF13456">
    <property type="entry name" value="RVT_3"/>
    <property type="match status" value="1"/>
</dbReference>
<feature type="domain" description="Reverse transcriptase zinc-binding" evidence="2">
    <location>
        <begin position="3"/>
        <end position="68"/>
    </location>
</feature>
<dbReference type="Gene3D" id="3.30.420.10">
    <property type="entry name" value="Ribonuclease H-like superfamily/Ribonuclease H"/>
    <property type="match status" value="1"/>
</dbReference>
<name>A0AAW2M2W6_SESRA</name>
<proteinExistence type="predicted"/>
<dbReference type="InterPro" id="IPR044730">
    <property type="entry name" value="RNase_H-like_dom_plant"/>
</dbReference>